<dbReference type="SUPFAM" id="SSF52058">
    <property type="entry name" value="L domain-like"/>
    <property type="match status" value="1"/>
</dbReference>
<dbReference type="VEuPathDB" id="AmoebaDB:DICPUDRAFT_51834"/>
<dbReference type="GeneID" id="10510893"/>
<keyword evidence="3" id="KW-1185">Reference proteome</keyword>
<proteinExistence type="predicted"/>
<evidence type="ECO:0000256" key="1">
    <source>
        <dbReference type="ARBA" id="ARBA00022737"/>
    </source>
</evidence>
<accession>F1A5S0</accession>
<evidence type="ECO:0000313" key="3">
    <source>
        <dbReference type="Proteomes" id="UP000001064"/>
    </source>
</evidence>
<dbReference type="InParanoid" id="F1A5S0"/>
<dbReference type="Pfam" id="PF05725">
    <property type="entry name" value="FNIP"/>
    <property type="match status" value="6"/>
</dbReference>
<protein>
    <recommendedName>
        <fullName evidence="4">FNIP repeat-containing protein</fullName>
    </recommendedName>
</protein>
<reference evidence="3" key="1">
    <citation type="journal article" date="2011" name="Genome Biol.">
        <title>Comparative genomics of the social amoebae Dictyostelium discoideum and Dictyostelium purpureum.</title>
        <authorList>
            <consortium name="US DOE Joint Genome Institute (JGI-PGF)"/>
            <person name="Sucgang R."/>
            <person name="Kuo A."/>
            <person name="Tian X."/>
            <person name="Salerno W."/>
            <person name="Parikh A."/>
            <person name="Feasley C.L."/>
            <person name="Dalin E."/>
            <person name="Tu H."/>
            <person name="Huang E."/>
            <person name="Barry K."/>
            <person name="Lindquist E."/>
            <person name="Shapiro H."/>
            <person name="Bruce D."/>
            <person name="Schmutz J."/>
            <person name="Salamov A."/>
            <person name="Fey P."/>
            <person name="Gaudet P."/>
            <person name="Anjard C."/>
            <person name="Babu M.M."/>
            <person name="Basu S."/>
            <person name="Bushmanova Y."/>
            <person name="van der Wel H."/>
            <person name="Katoh-Kurasawa M."/>
            <person name="Dinh C."/>
            <person name="Coutinho P.M."/>
            <person name="Saito T."/>
            <person name="Elias M."/>
            <person name="Schaap P."/>
            <person name="Kay R.R."/>
            <person name="Henrissat B."/>
            <person name="Eichinger L."/>
            <person name="Rivero F."/>
            <person name="Putnam N.H."/>
            <person name="West C.M."/>
            <person name="Loomis W.F."/>
            <person name="Chisholm R.L."/>
            <person name="Shaulsky G."/>
            <person name="Strassmann J.E."/>
            <person name="Queller D.C."/>
            <person name="Kuspa A."/>
            <person name="Grigoriev I.V."/>
        </authorList>
    </citation>
    <scope>NUCLEOTIDE SEQUENCE [LARGE SCALE GENOMIC DNA]</scope>
    <source>
        <strain evidence="3">QSDP1</strain>
    </source>
</reference>
<evidence type="ECO:0008006" key="4">
    <source>
        <dbReference type="Google" id="ProtNLM"/>
    </source>
</evidence>
<gene>
    <name evidence="2" type="ORF">DICPUDRAFT_51834</name>
</gene>
<dbReference type="AlphaFoldDB" id="F1A5S0"/>
<dbReference type="KEGG" id="dpp:DICPUDRAFT_51834"/>
<dbReference type="Proteomes" id="UP000001064">
    <property type="component" value="Unassembled WGS sequence"/>
</dbReference>
<sequence>MNSQFIGWDSTVPKIFNNSRVGNNSSSFDNNKTISDKSFINNNNNNNDNNFNSIINTLFFKIWRNCYLKKKILSYLKLINIHFQRRIYSIETYLNYKFKDYLRYVMLDFKDKDQLVELLKTLPINIKSVSLNYFRFKEKLEPGSIPESITEFKFNGLYDAPLNTKLFSSSLKSLVKNYKYLYTEGFTLPRYLTFLSLGLDFNYPLDPGVLPKNLLKIKFGSIFNKPIRQNVLPETLTDIHFGDSFNQPLPKGILGNNLKKLELGFYWDQPLKTHYDSDDNTSLTHFPNSIETLKFGRSFNRHIGAGSLPKSLTVLDFCWIGSFNKPFDSNTIPSHIKSLHLGLEYNSPFNSGVLSNLINLQELYFGIDFNHPFEPGMLPPNLKTLCLSQCFNHRLEKGSLPPTLTSLSLGSEYNHPFEKDVLPKSIVLIELGSNYNFDLPFTAIPNIKTIIVRNRPNIIPEEIKSMDGETHYIIPKSLESIIIFSNNTFFLNKIYLNPHLFDYIKVICSSKIISKKGKLFKKINYNNI</sequence>
<dbReference type="PANTHER" id="PTHR32134">
    <property type="entry name" value="FNIP REPEAT-CONTAINING PROTEIN"/>
    <property type="match status" value="1"/>
</dbReference>
<dbReference type="EMBL" id="GL871628">
    <property type="protein sequence ID" value="EGC28458.1"/>
    <property type="molecule type" value="Genomic_DNA"/>
</dbReference>
<name>F1A5S0_DICPU</name>
<evidence type="ECO:0000313" key="2">
    <source>
        <dbReference type="EMBL" id="EGC28458.1"/>
    </source>
</evidence>
<dbReference type="InterPro" id="IPR051251">
    <property type="entry name" value="STK_FNIP-Repeat"/>
</dbReference>
<keyword evidence="1" id="KW-0677">Repeat</keyword>
<dbReference type="RefSeq" id="XP_003295014.1">
    <property type="nucleotide sequence ID" value="XM_003294966.1"/>
</dbReference>
<dbReference type="InterPro" id="IPR008615">
    <property type="entry name" value="FNIP"/>
</dbReference>
<organism evidence="2 3">
    <name type="scientific">Dictyostelium purpureum</name>
    <name type="common">Slime mold</name>
    <dbReference type="NCBI Taxonomy" id="5786"/>
    <lineage>
        <taxon>Eukaryota</taxon>
        <taxon>Amoebozoa</taxon>
        <taxon>Evosea</taxon>
        <taxon>Eumycetozoa</taxon>
        <taxon>Dictyostelia</taxon>
        <taxon>Dictyosteliales</taxon>
        <taxon>Dictyosteliaceae</taxon>
        <taxon>Dictyostelium</taxon>
    </lineage>
</organism>
<dbReference type="PANTHER" id="PTHR32134:SF169">
    <property type="entry name" value="FNIP REPEAT-CONTAINING PROTEIN-RELATED"/>
    <property type="match status" value="1"/>
</dbReference>